<sequence>MPMPIISSTPLAPHHSLSPAARSVVRHGTASNMDCEMEVICAADAVVKCGDARAAATAMPPCSDLCISDVYCDLFG</sequence>
<dbReference type="AlphaFoldDB" id="A0A0A9FBJ7"/>
<protein>
    <submittedName>
        <fullName evidence="1">Uncharacterized protein</fullName>
    </submittedName>
</protein>
<reference evidence="1" key="2">
    <citation type="journal article" date="2015" name="Data Brief">
        <title>Shoot transcriptome of the giant reed, Arundo donax.</title>
        <authorList>
            <person name="Barrero R.A."/>
            <person name="Guerrero F.D."/>
            <person name="Moolhuijzen P."/>
            <person name="Goolsby J.A."/>
            <person name="Tidwell J."/>
            <person name="Bellgard S.E."/>
            <person name="Bellgard M.I."/>
        </authorList>
    </citation>
    <scope>NUCLEOTIDE SEQUENCE</scope>
    <source>
        <tissue evidence="1">Shoot tissue taken approximately 20 cm above the soil surface</tissue>
    </source>
</reference>
<reference evidence="1" key="1">
    <citation type="submission" date="2014-09" db="EMBL/GenBank/DDBJ databases">
        <authorList>
            <person name="Magalhaes I.L.F."/>
            <person name="Oliveira U."/>
            <person name="Santos F.R."/>
            <person name="Vidigal T.H.D.A."/>
            <person name="Brescovit A.D."/>
            <person name="Santos A.J."/>
        </authorList>
    </citation>
    <scope>NUCLEOTIDE SEQUENCE</scope>
    <source>
        <tissue evidence="1">Shoot tissue taken approximately 20 cm above the soil surface</tissue>
    </source>
</reference>
<evidence type="ECO:0000313" key="1">
    <source>
        <dbReference type="EMBL" id="JAE09717.1"/>
    </source>
</evidence>
<dbReference type="EMBL" id="GBRH01188179">
    <property type="protein sequence ID" value="JAE09717.1"/>
    <property type="molecule type" value="Transcribed_RNA"/>
</dbReference>
<organism evidence="1">
    <name type="scientific">Arundo donax</name>
    <name type="common">Giant reed</name>
    <name type="synonym">Donax arundinaceus</name>
    <dbReference type="NCBI Taxonomy" id="35708"/>
    <lineage>
        <taxon>Eukaryota</taxon>
        <taxon>Viridiplantae</taxon>
        <taxon>Streptophyta</taxon>
        <taxon>Embryophyta</taxon>
        <taxon>Tracheophyta</taxon>
        <taxon>Spermatophyta</taxon>
        <taxon>Magnoliopsida</taxon>
        <taxon>Liliopsida</taxon>
        <taxon>Poales</taxon>
        <taxon>Poaceae</taxon>
        <taxon>PACMAD clade</taxon>
        <taxon>Arundinoideae</taxon>
        <taxon>Arundineae</taxon>
        <taxon>Arundo</taxon>
    </lineage>
</organism>
<name>A0A0A9FBJ7_ARUDO</name>
<accession>A0A0A9FBJ7</accession>
<proteinExistence type="predicted"/>